<dbReference type="Proteomes" id="UP000243591">
    <property type="component" value="Chromosome"/>
</dbReference>
<evidence type="ECO:0000313" key="2">
    <source>
        <dbReference type="Proteomes" id="UP000243591"/>
    </source>
</evidence>
<sequence length="114" mass="13172">MLYNDRKMLKWQGFFLSEHNEALALSNEKVPVEEQQSLDVISKRLEASWLNKTPVNIQQNIMINGSYQSAMSGIVMGYHSTVVYLLDEETNGYCSVPLAEIRHVTLTTEKKWYE</sequence>
<keyword evidence="2" id="KW-1185">Reference proteome</keyword>
<dbReference type="EMBL" id="CP023483">
    <property type="protein sequence ID" value="ATF26878.1"/>
    <property type="molecule type" value="Genomic_DNA"/>
</dbReference>
<dbReference type="RefSeq" id="WP_069125198.1">
    <property type="nucleotide sequence ID" value="NZ_CP023483.1"/>
</dbReference>
<organism evidence="1 2">
    <name type="scientific">Brochothrix thermosphacta</name>
    <name type="common">Microbacterium thermosphactum</name>
    <dbReference type="NCBI Taxonomy" id="2756"/>
    <lineage>
        <taxon>Bacteria</taxon>
        <taxon>Bacillati</taxon>
        <taxon>Bacillota</taxon>
        <taxon>Bacilli</taxon>
        <taxon>Bacillales</taxon>
        <taxon>Listeriaceae</taxon>
        <taxon>Brochothrix</taxon>
    </lineage>
</organism>
<evidence type="ECO:0000313" key="1">
    <source>
        <dbReference type="EMBL" id="ATF26878.1"/>
    </source>
</evidence>
<dbReference type="AlphaFoldDB" id="A0A1D2K5B9"/>
<protein>
    <recommendedName>
        <fullName evidence="3">DNA-directed RNA polymerase beta subunit</fullName>
    </recommendedName>
</protein>
<name>A0A1D2K5B9_BROTH</name>
<dbReference type="STRING" id="2756.BFR44_04850"/>
<accession>A0A1D2K5B9</accession>
<reference evidence="1 2" key="1">
    <citation type="submission" date="2017-09" db="EMBL/GenBank/DDBJ databases">
        <title>Complete Genome Sequences of Two Strains of the Meat Spoilage Bacterium Brochothrix thermosphacta Isolated from Ground Chicken.</title>
        <authorList>
            <person name="Paoli G.C."/>
            <person name="Wijey C."/>
            <person name="Chen C.-Y."/>
            <person name="Nguyen L."/>
            <person name="Yan X."/>
            <person name="Irwin P.L."/>
        </authorList>
    </citation>
    <scope>NUCLEOTIDE SEQUENCE [LARGE SCALE GENOMIC DNA]</scope>
    <source>
        <strain evidence="1 2">BI</strain>
    </source>
</reference>
<dbReference type="KEGG" id="bths:CNY62_11215"/>
<proteinExistence type="predicted"/>
<gene>
    <name evidence="1" type="ORF">CNY62_11215</name>
</gene>
<evidence type="ECO:0008006" key="3">
    <source>
        <dbReference type="Google" id="ProtNLM"/>
    </source>
</evidence>